<dbReference type="InterPro" id="IPR043019">
    <property type="entry name" value="GrlR_sf"/>
</dbReference>
<name>A0A1V2KEN4_PSECE</name>
<dbReference type="Gene3D" id="2.40.128.380">
    <property type="entry name" value="T3SS negative regulator GrlR"/>
    <property type="match status" value="1"/>
</dbReference>
<sequence length="111" mass="11948">MSQGIFYVKFKANTGDYGDGIVVVKDGSANGGDAHYLYRGKVPTHSGEFQSQFTISKWKSGNTNVVGIDNYTLEAKGSVDYEGGKLHLDGVVVGQPQLKMTIDGEKIADTE</sequence>
<evidence type="ECO:0008006" key="3">
    <source>
        <dbReference type="Google" id="ProtNLM"/>
    </source>
</evidence>
<reference evidence="1 2" key="1">
    <citation type="submission" date="2016-10" db="EMBL/GenBank/DDBJ databases">
        <title>Pseudomonas lactis sp. nov. and Pseudomonas paralactis sp. nov., isolated from bovine raw milk.</title>
        <authorList>
            <person name="Von Neubeck M."/>
            <person name="Huptas C."/>
            <person name="Glueck C."/>
            <person name="Krewinkel M."/>
            <person name="Stoeckel M."/>
            <person name="Stressler T."/>
            <person name="Fischer L."/>
            <person name="Hinrichs J."/>
            <person name="Scherer S."/>
            <person name="Wenning M."/>
        </authorList>
    </citation>
    <scope>NUCLEOTIDE SEQUENCE [LARGE SCALE GENOMIC DNA]</scope>
    <source>
        <strain evidence="1 2">DSM 17516</strain>
    </source>
</reference>
<organism evidence="1 2">
    <name type="scientific">Pseudomonas cedrina subsp. cedrina</name>
    <dbReference type="NCBI Taxonomy" id="76762"/>
    <lineage>
        <taxon>Bacteria</taxon>
        <taxon>Pseudomonadati</taxon>
        <taxon>Pseudomonadota</taxon>
        <taxon>Gammaproteobacteria</taxon>
        <taxon>Pseudomonadales</taxon>
        <taxon>Pseudomonadaceae</taxon>
        <taxon>Pseudomonas</taxon>
    </lineage>
</organism>
<dbReference type="Proteomes" id="UP000189295">
    <property type="component" value="Unassembled WGS sequence"/>
</dbReference>
<dbReference type="InterPro" id="IPR032417">
    <property type="entry name" value="GrlR"/>
</dbReference>
<protein>
    <recommendedName>
        <fullName evidence="3">T3SS negative regulator,GrlR</fullName>
    </recommendedName>
</protein>
<dbReference type="Pfam" id="PF16518">
    <property type="entry name" value="GrlR"/>
    <property type="match status" value="1"/>
</dbReference>
<comment type="caution">
    <text evidence="1">The sequence shown here is derived from an EMBL/GenBank/DDBJ whole genome shotgun (WGS) entry which is preliminary data.</text>
</comment>
<dbReference type="OrthoDB" id="7856226at2"/>
<gene>
    <name evidence="1" type="ORF">BLL36_06895</name>
</gene>
<evidence type="ECO:0000313" key="1">
    <source>
        <dbReference type="EMBL" id="ONH55835.1"/>
    </source>
</evidence>
<accession>A0A1V2KEN4</accession>
<dbReference type="AlphaFoldDB" id="A0A1V2KEN4"/>
<evidence type="ECO:0000313" key="2">
    <source>
        <dbReference type="Proteomes" id="UP000189295"/>
    </source>
</evidence>
<dbReference type="RefSeq" id="WP_076950750.1">
    <property type="nucleotide sequence ID" value="NZ_MNPW01000003.1"/>
</dbReference>
<dbReference type="EMBL" id="MNPW01000003">
    <property type="protein sequence ID" value="ONH55835.1"/>
    <property type="molecule type" value="Genomic_DNA"/>
</dbReference>
<proteinExistence type="predicted"/>